<dbReference type="PANTHER" id="PTHR30598">
    <property type="entry name" value="NITRATE REDUCTASE PRIVATE CHAPERONE, REDOX ENZYME MATURATION PROTEIN REMP FAMILY"/>
    <property type="match status" value="1"/>
</dbReference>
<keyword evidence="16" id="KW-1185">Reference proteome</keyword>
<evidence type="ECO:0000256" key="9">
    <source>
        <dbReference type="ARBA" id="ARBA00023002"/>
    </source>
</evidence>
<reference evidence="15 16" key="1">
    <citation type="journal article" date="2022" name="Int. J. Syst. Evol. Microbiol.">
        <title>Neobacillus kokaensis sp. nov., isolated from soil.</title>
        <authorList>
            <person name="Yuki K."/>
            <person name="Matsubara H."/>
            <person name="Yamaguchi S."/>
        </authorList>
    </citation>
    <scope>NUCLEOTIDE SEQUENCE [LARGE SCALE GENOMIC DNA]</scope>
    <source>
        <strain evidence="15 16">LOB 377</strain>
    </source>
</reference>
<evidence type="ECO:0000313" key="15">
    <source>
        <dbReference type="EMBL" id="GHH98378.1"/>
    </source>
</evidence>
<evidence type="ECO:0000256" key="4">
    <source>
        <dbReference type="ARBA" id="ARBA00022617"/>
    </source>
</evidence>
<keyword evidence="8 13" id="KW-1133">Transmembrane helix</keyword>
<keyword evidence="6" id="KW-0479">Metal-binding</keyword>
<evidence type="ECO:0000256" key="13">
    <source>
        <dbReference type="SAM" id="Phobius"/>
    </source>
</evidence>
<dbReference type="RefSeq" id="WP_191272143.1">
    <property type="nucleotide sequence ID" value="NZ_BNDS01000006.1"/>
</dbReference>
<evidence type="ECO:0000313" key="16">
    <source>
        <dbReference type="Proteomes" id="UP000637074"/>
    </source>
</evidence>
<dbReference type="NCBIfam" id="TIGR00351">
    <property type="entry name" value="narI"/>
    <property type="match status" value="1"/>
</dbReference>
<dbReference type="InterPro" id="IPR003816">
    <property type="entry name" value="Nitrate_red_gam"/>
</dbReference>
<dbReference type="Proteomes" id="UP000637074">
    <property type="component" value="Unassembled WGS sequence"/>
</dbReference>
<keyword evidence="2" id="KW-0813">Transport</keyword>
<evidence type="ECO:0000256" key="6">
    <source>
        <dbReference type="ARBA" id="ARBA00022723"/>
    </source>
</evidence>
<keyword evidence="7" id="KW-0249">Electron transport</keyword>
<keyword evidence="10" id="KW-0408">Iron</keyword>
<evidence type="ECO:0000256" key="5">
    <source>
        <dbReference type="ARBA" id="ARBA00022692"/>
    </source>
</evidence>
<evidence type="ECO:0000256" key="2">
    <source>
        <dbReference type="ARBA" id="ARBA00022448"/>
    </source>
</evidence>
<sequence>MEEVFWWIIFPYICGSILIVATFYRFVFRAKGWTAPSTEIFGKKWLRIASVIFHYGIIFAFIGHIMGVLIPIEVYESIGIDEHTYHIFAIIGGGAAGLMVVFGLIVMLLRKLSLPRVRTHTTFGDYFTILLLLIVAGLGTYMTLIYNTTVVAYEYRTSIGPWFRSLFTFNPLSELMLGVPVLFKIHVILAFVLFAAIPFTRLVHMFSFPLRYPTRAPQQYRARNGYNKNSR</sequence>
<evidence type="ECO:0000256" key="8">
    <source>
        <dbReference type="ARBA" id="ARBA00022989"/>
    </source>
</evidence>
<dbReference type="Pfam" id="PF02665">
    <property type="entry name" value="Nitrate_red_gam"/>
    <property type="match status" value="1"/>
</dbReference>
<feature type="transmembrane region" description="Helical" evidence="13">
    <location>
        <begin position="84"/>
        <end position="109"/>
    </location>
</feature>
<name>A0ABQ3N0C5_9BACI</name>
<evidence type="ECO:0000256" key="1">
    <source>
        <dbReference type="ARBA" id="ARBA00004651"/>
    </source>
</evidence>
<evidence type="ECO:0000256" key="10">
    <source>
        <dbReference type="ARBA" id="ARBA00023004"/>
    </source>
</evidence>
<feature type="transmembrane region" description="Helical" evidence="13">
    <location>
        <begin position="175"/>
        <end position="197"/>
    </location>
</feature>
<gene>
    <name evidence="15" type="ORF">AM1BK_19210</name>
</gene>
<feature type="transmembrane region" description="Helical" evidence="13">
    <location>
        <begin position="6"/>
        <end position="27"/>
    </location>
</feature>
<evidence type="ECO:0000256" key="12">
    <source>
        <dbReference type="ARBA" id="ARBA00023136"/>
    </source>
</evidence>
<keyword evidence="3" id="KW-1003">Cell membrane</keyword>
<evidence type="ECO:0000256" key="11">
    <source>
        <dbReference type="ARBA" id="ARBA00023063"/>
    </source>
</evidence>
<feature type="domain" description="NarG-like" evidence="14">
    <location>
        <begin position="4"/>
        <end position="223"/>
    </location>
</feature>
<dbReference type="PANTHER" id="PTHR30598:SF3">
    <property type="entry name" value="RESPIRATORY NITRATE REDUCTASE 1 GAMMA CHAIN"/>
    <property type="match status" value="1"/>
</dbReference>
<feature type="transmembrane region" description="Helical" evidence="13">
    <location>
        <begin position="48"/>
        <end position="72"/>
    </location>
</feature>
<dbReference type="InterPro" id="IPR051936">
    <property type="entry name" value="Heme-iron_electron_transfer"/>
</dbReference>
<evidence type="ECO:0000256" key="7">
    <source>
        <dbReference type="ARBA" id="ARBA00022982"/>
    </source>
</evidence>
<keyword evidence="4" id="KW-0349">Heme</keyword>
<evidence type="ECO:0000256" key="3">
    <source>
        <dbReference type="ARBA" id="ARBA00022475"/>
    </source>
</evidence>
<dbReference type="InterPro" id="IPR023234">
    <property type="entry name" value="NarG-like_domain"/>
</dbReference>
<dbReference type="SUPFAM" id="SSF103501">
    <property type="entry name" value="Respiratory nitrate reductase 1 gamma chain"/>
    <property type="match status" value="1"/>
</dbReference>
<keyword evidence="12 13" id="KW-0472">Membrane</keyword>
<organism evidence="15 16">
    <name type="scientific">Neobacillus kokaensis</name>
    <dbReference type="NCBI Taxonomy" id="2759023"/>
    <lineage>
        <taxon>Bacteria</taxon>
        <taxon>Bacillati</taxon>
        <taxon>Bacillota</taxon>
        <taxon>Bacilli</taxon>
        <taxon>Bacillales</taxon>
        <taxon>Bacillaceae</taxon>
        <taxon>Neobacillus</taxon>
    </lineage>
</organism>
<feature type="transmembrane region" description="Helical" evidence="13">
    <location>
        <begin position="130"/>
        <end position="155"/>
    </location>
</feature>
<comment type="subcellular location">
    <subcellularLocation>
        <location evidence="1">Cell membrane</location>
        <topology evidence="1">Multi-pass membrane protein</topology>
    </subcellularLocation>
</comment>
<dbReference type="InterPro" id="IPR036197">
    <property type="entry name" value="NarG-like_sf"/>
</dbReference>
<comment type="caution">
    <text evidence="15">The sequence shown here is derived from an EMBL/GenBank/DDBJ whole genome shotgun (WGS) entry which is preliminary data.</text>
</comment>
<protein>
    <submittedName>
        <fullName evidence="15">Nitrate reductase subunit gamma</fullName>
    </submittedName>
</protein>
<keyword evidence="9" id="KW-0560">Oxidoreductase</keyword>
<proteinExistence type="predicted"/>
<keyword evidence="11" id="KW-0534">Nitrate assimilation</keyword>
<evidence type="ECO:0000259" key="14">
    <source>
        <dbReference type="Pfam" id="PF02665"/>
    </source>
</evidence>
<dbReference type="Gene3D" id="1.20.950.20">
    <property type="entry name" value="Transmembrane di-heme cytochromes, Chain C"/>
    <property type="match status" value="1"/>
</dbReference>
<accession>A0ABQ3N0C5</accession>
<dbReference type="EMBL" id="BNDS01000006">
    <property type="protein sequence ID" value="GHH98378.1"/>
    <property type="molecule type" value="Genomic_DNA"/>
</dbReference>
<keyword evidence="5 13" id="KW-0812">Transmembrane</keyword>